<keyword evidence="1 5" id="KW-0378">Hydrolase</keyword>
<evidence type="ECO:0000256" key="3">
    <source>
        <dbReference type="ARBA" id="ARBA00023098"/>
    </source>
</evidence>
<dbReference type="PANTHER" id="PTHR10272:SF0">
    <property type="entry name" value="PLATELET-ACTIVATING FACTOR ACETYLHYDROLASE"/>
    <property type="match status" value="1"/>
</dbReference>
<reference evidence="5 6" key="1">
    <citation type="submission" date="2019-08" db="EMBL/GenBank/DDBJ databases">
        <authorList>
            <person name="Peeters C."/>
        </authorList>
    </citation>
    <scope>NUCLEOTIDE SEQUENCE [LARGE SCALE GENOMIC DNA]</scope>
    <source>
        <strain evidence="5 6">LMG 31108</strain>
    </source>
</reference>
<dbReference type="GO" id="GO:0003847">
    <property type="term" value="F:1-alkyl-2-acetylglycerophosphocholine esterase activity"/>
    <property type="evidence" value="ECO:0007669"/>
    <property type="project" value="TreeGrafter"/>
</dbReference>
<organism evidence="5 6">
    <name type="scientific">Pandoraea anhela</name>
    <dbReference type="NCBI Taxonomy" id="2508295"/>
    <lineage>
        <taxon>Bacteria</taxon>
        <taxon>Pseudomonadati</taxon>
        <taxon>Pseudomonadota</taxon>
        <taxon>Betaproteobacteria</taxon>
        <taxon>Burkholderiales</taxon>
        <taxon>Burkholderiaceae</taxon>
        <taxon>Pandoraea</taxon>
    </lineage>
</organism>
<evidence type="ECO:0000256" key="1">
    <source>
        <dbReference type="ARBA" id="ARBA00022801"/>
    </source>
</evidence>
<accession>A0A5E4UGN8</accession>
<keyword evidence="4" id="KW-0472">Membrane</keyword>
<evidence type="ECO:0000313" key="5">
    <source>
        <dbReference type="EMBL" id="VVD98652.1"/>
    </source>
</evidence>
<dbReference type="SUPFAM" id="SSF53474">
    <property type="entry name" value="alpha/beta-Hydrolases"/>
    <property type="match status" value="1"/>
</dbReference>
<sequence>MLGKSRRAVGRSFGTLRVALGAYSVGASPFTTLPATLSARLLSRVFTALPGALFTTLFTTLLTALPTTLPTTLLTALITTFPAQVSAADPAASAASATAAPAPASGTSSAASSASMATGSDQRVLRSDGAYANLHVFRPPGACNGVAVLSPGAGDDRDALSWLGRALSKYGWLTVTMAHKESGRDSLRDRVRNGGLRDGLLALTTDPEAYDDRLEDTGAALHWARGQCRSGPAVFAGHSMGAVTVMIEAGAKNTLGLDSDDRFDGYIALSPQGKGPIFPAGAWHDIRKPVLLVTGTRDEPLEGKWQTRTEPFADMSPGCHWLAVVDGATHFNFAGFGYGHGDIEAKVLPLIQRFLDNLRGHRCSVPSPTAGVKFETK</sequence>
<evidence type="ECO:0000313" key="6">
    <source>
        <dbReference type="Proteomes" id="UP000406256"/>
    </source>
</evidence>
<protein>
    <submittedName>
        <fullName evidence="5">Alpha/beta hydrolase</fullName>
    </submittedName>
</protein>
<gene>
    <name evidence="5" type="ORF">PAN31108_02012</name>
</gene>
<evidence type="ECO:0000256" key="2">
    <source>
        <dbReference type="ARBA" id="ARBA00022963"/>
    </source>
</evidence>
<keyword evidence="6" id="KW-1185">Reference proteome</keyword>
<dbReference type="Gene3D" id="3.40.50.1820">
    <property type="entry name" value="alpha/beta hydrolase"/>
    <property type="match status" value="1"/>
</dbReference>
<keyword evidence="4" id="KW-1133">Transmembrane helix</keyword>
<dbReference type="AlphaFoldDB" id="A0A5E4UGN8"/>
<keyword evidence="4" id="KW-0812">Transmembrane</keyword>
<keyword evidence="3" id="KW-0443">Lipid metabolism</keyword>
<feature type="transmembrane region" description="Helical" evidence="4">
    <location>
        <begin position="45"/>
        <end position="65"/>
    </location>
</feature>
<proteinExistence type="predicted"/>
<dbReference type="GO" id="GO:0016042">
    <property type="term" value="P:lipid catabolic process"/>
    <property type="evidence" value="ECO:0007669"/>
    <property type="project" value="UniProtKB-KW"/>
</dbReference>
<evidence type="ECO:0000256" key="4">
    <source>
        <dbReference type="SAM" id="Phobius"/>
    </source>
</evidence>
<dbReference type="EMBL" id="CABPSB010000005">
    <property type="protein sequence ID" value="VVD98652.1"/>
    <property type="molecule type" value="Genomic_DNA"/>
</dbReference>
<dbReference type="PANTHER" id="PTHR10272">
    <property type="entry name" value="PLATELET-ACTIVATING FACTOR ACETYLHYDROLASE"/>
    <property type="match status" value="1"/>
</dbReference>
<name>A0A5E4UGN8_9BURK</name>
<dbReference type="InterPro" id="IPR029058">
    <property type="entry name" value="AB_hydrolase_fold"/>
</dbReference>
<dbReference type="Proteomes" id="UP000406256">
    <property type="component" value="Unassembled WGS sequence"/>
</dbReference>
<keyword evidence="2" id="KW-0442">Lipid degradation</keyword>